<dbReference type="PROSITE" id="PS50059">
    <property type="entry name" value="FKBP_PPIASE"/>
    <property type="match status" value="1"/>
</dbReference>
<evidence type="ECO:0000313" key="13">
    <source>
        <dbReference type="Proteomes" id="UP001163726"/>
    </source>
</evidence>
<proteinExistence type="inferred from homology"/>
<keyword evidence="4" id="KW-0963">Cytoplasm</keyword>
<evidence type="ECO:0000256" key="4">
    <source>
        <dbReference type="ARBA" id="ARBA00022490"/>
    </source>
</evidence>
<gene>
    <name evidence="12" type="ORF">OLW01_16830</name>
</gene>
<sequence length="162" mass="17796">MKIAANTVVSMHYQVKNSDDEILDTSEGKAPLNFIQGKGFLIPGLEAELNDKQAGDKFVCTIEPVNAYGEHHEGLVQRLPIDVFDQIEEIHEGMQLRASTDQGEQSIIITKIEDDFVTVDGNHPLAGLTLTFDVDVVEVREATEEELAHGHVHAEGGCGHEH</sequence>
<evidence type="ECO:0000256" key="5">
    <source>
        <dbReference type="ARBA" id="ARBA00023110"/>
    </source>
</evidence>
<dbReference type="PANTHER" id="PTHR47861">
    <property type="entry name" value="FKBP-TYPE PEPTIDYL-PROLYL CIS-TRANS ISOMERASE SLYD"/>
    <property type="match status" value="1"/>
</dbReference>
<accession>A0ABY7AV62</accession>
<reference evidence="12" key="1">
    <citation type="submission" date="2022-10" db="EMBL/GenBank/DDBJ databases">
        <title>Catenovulum adriacola sp. nov. isolated in the Harbour of Susak.</title>
        <authorList>
            <person name="Schoch T."/>
            <person name="Reich S.J."/>
            <person name="Stoeferle S."/>
            <person name="Flaiz M."/>
            <person name="Kazda M."/>
            <person name="Riedel C.U."/>
            <person name="Duerre P."/>
        </authorList>
    </citation>
    <scope>NUCLEOTIDE SEQUENCE</scope>
    <source>
        <strain evidence="12">TS8</strain>
        <plasmid evidence="12">pCadTS8_2</plasmid>
    </source>
</reference>
<keyword evidence="5 9" id="KW-0697">Rotamase</keyword>
<dbReference type="Proteomes" id="UP001163726">
    <property type="component" value="Plasmid pCadTS8_2"/>
</dbReference>
<evidence type="ECO:0000313" key="12">
    <source>
        <dbReference type="EMBL" id="WAJ72400.1"/>
    </source>
</evidence>
<dbReference type="Pfam" id="PF00254">
    <property type="entry name" value="FKBP_C"/>
    <property type="match status" value="1"/>
</dbReference>
<evidence type="ECO:0000256" key="7">
    <source>
        <dbReference type="ARBA" id="ARBA00023235"/>
    </source>
</evidence>
<protein>
    <recommendedName>
        <fullName evidence="10">Peptidyl-prolyl cis-trans isomerase</fullName>
        <ecNumber evidence="10">5.2.1.8</ecNumber>
    </recommendedName>
</protein>
<evidence type="ECO:0000256" key="9">
    <source>
        <dbReference type="PROSITE-ProRule" id="PRU00277"/>
    </source>
</evidence>
<keyword evidence="7 9" id="KW-0413">Isomerase</keyword>
<dbReference type="EMBL" id="CP109967">
    <property type="protein sequence ID" value="WAJ72400.1"/>
    <property type="molecule type" value="Genomic_DNA"/>
</dbReference>
<comment type="catalytic activity">
    <reaction evidence="1 9 10">
        <text>[protein]-peptidylproline (omega=180) = [protein]-peptidylproline (omega=0)</text>
        <dbReference type="Rhea" id="RHEA:16237"/>
        <dbReference type="Rhea" id="RHEA-COMP:10747"/>
        <dbReference type="Rhea" id="RHEA-COMP:10748"/>
        <dbReference type="ChEBI" id="CHEBI:83833"/>
        <dbReference type="ChEBI" id="CHEBI:83834"/>
        <dbReference type="EC" id="5.2.1.8"/>
    </reaction>
</comment>
<evidence type="ECO:0000256" key="2">
    <source>
        <dbReference type="ARBA" id="ARBA00004496"/>
    </source>
</evidence>
<evidence type="ECO:0000256" key="6">
    <source>
        <dbReference type="ARBA" id="ARBA00023186"/>
    </source>
</evidence>
<keyword evidence="6" id="KW-0143">Chaperone</keyword>
<comment type="subcellular location">
    <subcellularLocation>
        <location evidence="2">Cytoplasm</location>
    </subcellularLocation>
</comment>
<dbReference type="GO" id="GO:0016853">
    <property type="term" value="F:isomerase activity"/>
    <property type="evidence" value="ECO:0007669"/>
    <property type="project" value="UniProtKB-KW"/>
</dbReference>
<evidence type="ECO:0000259" key="11">
    <source>
        <dbReference type="PROSITE" id="PS50059"/>
    </source>
</evidence>
<evidence type="ECO:0000256" key="8">
    <source>
        <dbReference type="ARBA" id="ARBA00037071"/>
    </source>
</evidence>
<keyword evidence="12" id="KW-0614">Plasmid</keyword>
<evidence type="ECO:0000256" key="1">
    <source>
        <dbReference type="ARBA" id="ARBA00000971"/>
    </source>
</evidence>
<dbReference type="EC" id="5.2.1.8" evidence="10"/>
<comment type="function">
    <text evidence="8">Also involved in hydrogenase metallocenter assembly, probably by participating in the nickel insertion step. This function in hydrogenase biosynthesis requires chaperone activity and the presence of the metal-binding domain, but not PPIase activity.</text>
</comment>
<comment type="similarity">
    <text evidence="3 10">Belongs to the FKBP-type PPIase family.</text>
</comment>
<organism evidence="12 13">
    <name type="scientific">Catenovulum adriaticum</name>
    <dbReference type="NCBI Taxonomy" id="2984846"/>
    <lineage>
        <taxon>Bacteria</taxon>
        <taxon>Pseudomonadati</taxon>
        <taxon>Pseudomonadota</taxon>
        <taxon>Gammaproteobacteria</taxon>
        <taxon>Alteromonadales</taxon>
        <taxon>Alteromonadaceae</taxon>
        <taxon>Catenovulum</taxon>
    </lineage>
</organism>
<dbReference type="PANTHER" id="PTHR47861:SF3">
    <property type="entry name" value="FKBP-TYPE PEPTIDYL-PROLYL CIS-TRANS ISOMERASE SLYD"/>
    <property type="match status" value="1"/>
</dbReference>
<dbReference type="InterPro" id="IPR046357">
    <property type="entry name" value="PPIase_dom_sf"/>
</dbReference>
<geneLocation type="plasmid" evidence="12 13">
    <name>pCadTS8_2</name>
</geneLocation>
<feature type="domain" description="PPIase FKBP-type" evidence="11">
    <location>
        <begin position="6"/>
        <end position="80"/>
    </location>
</feature>
<evidence type="ECO:0000256" key="10">
    <source>
        <dbReference type="RuleBase" id="RU003915"/>
    </source>
</evidence>
<keyword evidence="13" id="KW-1185">Reference proteome</keyword>
<dbReference type="InterPro" id="IPR001179">
    <property type="entry name" value="PPIase_FKBP_dom"/>
</dbReference>
<dbReference type="SUPFAM" id="SSF54534">
    <property type="entry name" value="FKBP-like"/>
    <property type="match status" value="1"/>
</dbReference>
<dbReference type="RefSeq" id="WP_268077186.1">
    <property type="nucleotide sequence ID" value="NZ_CP109967.1"/>
</dbReference>
<evidence type="ECO:0000256" key="3">
    <source>
        <dbReference type="ARBA" id="ARBA00006577"/>
    </source>
</evidence>
<dbReference type="Gene3D" id="3.10.50.40">
    <property type="match status" value="1"/>
</dbReference>
<name>A0ABY7AV62_9ALTE</name>